<reference evidence="5" key="1">
    <citation type="journal article" date="2019" name="J. Bacteriol.">
        <title>A Mutagenic Screen Identifies a TonB-Dependent Receptor Required for the Lanthanide Metal Switch in the Type I Methanotroph 'Methylotuvimicrobium buryatense' 5GB1C.</title>
        <authorList>
            <person name="Groom J.D."/>
            <person name="Ford S.M."/>
            <person name="Pesesky M.W."/>
            <person name="Lidstrom M.E."/>
        </authorList>
    </citation>
    <scope>NUCLEOTIDE SEQUENCE [LARGE SCALE GENOMIC DNA]</scope>
    <source>
        <strain evidence="5">5GB1C</strain>
    </source>
</reference>
<dbReference type="SUPFAM" id="SSF102705">
    <property type="entry name" value="NIF3 (NGG1p interacting factor 3)-like"/>
    <property type="match status" value="1"/>
</dbReference>
<dbReference type="PANTHER" id="PTHR13799">
    <property type="entry name" value="NGG1 INTERACTING FACTOR 3"/>
    <property type="match status" value="1"/>
</dbReference>
<dbReference type="GO" id="GO:0046872">
    <property type="term" value="F:metal ion binding"/>
    <property type="evidence" value="ECO:0007669"/>
    <property type="project" value="UniProtKB-KW"/>
</dbReference>
<dbReference type="InterPro" id="IPR002678">
    <property type="entry name" value="DUF34/NIF3"/>
</dbReference>
<protein>
    <submittedName>
        <fullName evidence="4">Nif3-like dinuclear metal center hexameric protein</fullName>
    </submittedName>
</protein>
<evidence type="ECO:0000256" key="2">
    <source>
        <dbReference type="ARBA" id="ARBA00022723"/>
    </source>
</evidence>
<dbReference type="NCBIfam" id="TIGR00486">
    <property type="entry name" value="YbgI_SA1388"/>
    <property type="match status" value="1"/>
</dbReference>
<keyword evidence="5" id="KW-1185">Reference proteome</keyword>
<dbReference type="GO" id="GO:0005737">
    <property type="term" value="C:cytoplasm"/>
    <property type="evidence" value="ECO:0007669"/>
    <property type="project" value="TreeGrafter"/>
</dbReference>
<dbReference type="STRING" id="675511.GCA_000341735_00255"/>
<feature type="binding site" evidence="3">
    <location>
        <position position="103"/>
    </location>
    <ligand>
        <name>a divalent metal cation</name>
        <dbReference type="ChEBI" id="CHEBI:60240"/>
        <label>1</label>
    </ligand>
</feature>
<dbReference type="RefSeq" id="WP_017838908.1">
    <property type="nucleotide sequence ID" value="NZ_CP035467.1"/>
</dbReference>
<evidence type="ECO:0000256" key="3">
    <source>
        <dbReference type="PIRSR" id="PIRSR602678-1"/>
    </source>
</evidence>
<dbReference type="KEGG" id="mbur:EQU24_13975"/>
<dbReference type="Pfam" id="PF01784">
    <property type="entry name" value="DUF34_NIF3"/>
    <property type="match status" value="1"/>
</dbReference>
<evidence type="ECO:0000313" key="4">
    <source>
        <dbReference type="EMBL" id="QCW83226.1"/>
    </source>
</evidence>
<gene>
    <name evidence="4" type="ORF">EQU24_13975</name>
</gene>
<feature type="binding site" evidence="3">
    <location>
        <position position="226"/>
    </location>
    <ligand>
        <name>a divalent metal cation</name>
        <dbReference type="ChEBI" id="CHEBI:60240"/>
        <label>1</label>
    </ligand>
</feature>
<dbReference type="Gene3D" id="3.40.1390.30">
    <property type="entry name" value="NIF3 (NGG1p interacting factor 3)-like"/>
    <property type="match status" value="2"/>
</dbReference>
<dbReference type="EMBL" id="CP035467">
    <property type="protein sequence ID" value="QCW83226.1"/>
    <property type="molecule type" value="Genomic_DNA"/>
</dbReference>
<name>A0A4P9UU84_METBY</name>
<feature type="binding site" evidence="3">
    <location>
        <position position="64"/>
    </location>
    <ligand>
        <name>a divalent metal cation</name>
        <dbReference type="ChEBI" id="CHEBI:60240"/>
        <label>2</label>
    </ligand>
</feature>
<feature type="binding site" evidence="3">
    <location>
        <position position="222"/>
    </location>
    <ligand>
        <name>a divalent metal cation</name>
        <dbReference type="ChEBI" id="CHEBI:60240"/>
        <label>1</label>
    </ligand>
</feature>
<feature type="binding site" evidence="3">
    <location>
        <position position="65"/>
    </location>
    <ligand>
        <name>a divalent metal cation</name>
        <dbReference type="ChEBI" id="CHEBI:60240"/>
        <label>1</label>
    </ligand>
</feature>
<sequence>MISRQQLNDFYRTLLNPDAYKDYGPNGLQIEGTETIDKIAFAVSATRDSISQAIEQQANALVVHHGLFWDFHGARTLTGSFANRVLPLVRNDMNLFAYHLPLDGHPEVGNAAVLGRLIGCMLQEPFGDYKGCATGIKGTLDKPLPASQLRQILESVLNHPVILASPNENQSIHSIGIITGGANREWKLAANEGLDAYITGEISEHDWHDSQEHGIHMFAGGHHATERFGIKELMRKTELHFEIKCSYIDSDNPV</sequence>
<dbReference type="OrthoDB" id="9800881at2"/>
<accession>A0A4P9UU84</accession>
<organism evidence="4 5">
    <name type="scientific">Methylotuvimicrobium buryatense</name>
    <name type="common">Methylomicrobium buryatense</name>
    <dbReference type="NCBI Taxonomy" id="95641"/>
    <lineage>
        <taxon>Bacteria</taxon>
        <taxon>Pseudomonadati</taxon>
        <taxon>Pseudomonadota</taxon>
        <taxon>Gammaproteobacteria</taxon>
        <taxon>Methylococcales</taxon>
        <taxon>Methylococcaceae</taxon>
        <taxon>Methylotuvimicrobium</taxon>
    </lineage>
</organism>
<proteinExistence type="inferred from homology"/>
<evidence type="ECO:0000313" key="5">
    <source>
        <dbReference type="Proteomes" id="UP000305881"/>
    </source>
</evidence>
<dbReference type="PANTHER" id="PTHR13799:SF14">
    <property type="entry name" value="GTP CYCLOHYDROLASE 1 TYPE 2 HOMOLOG"/>
    <property type="match status" value="1"/>
</dbReference>
<dbReference type="InterPro" id="IPR036069">
    <property type="entry name" value="DUF34/NIF3_sf"/>
</dbReference>
<dbReference type="Proteomes" id="UP000305881">
    <property type="component" value="Chromosome"/>
</dbReference>
<comment type="similarity">
    <text evidence="1">Belongs to the GTP cyclohydrolase I type 2/NIF3 family.</text>
</comment>
<keyword evidence="2 3" id="KW-0479">Metal-binding</keyword>
<evidence type="ECO:0000256" key="1">
    <source>
        <dbReference type="ARBA" id="ARBA00006964"/>
    </source>
</evidence>
<dbReference type="AlphaFoldDB" id="A0A4P9UU84"/>